<dbReference type="Gene3D" id="3.90.550.10">
    <property type="entry name" value="Spore Coat Polysaccharide Biosynthesis Protein SpsA, Chain A"/>
    <property type="match status" value="1"/>
</dbReference>
<dbReference type="InterPro" id="IPR005835">
    <property type="entry name" value="NTP_transferase_dom"/>
</dbReference>
<dbReference type="InterPro" id="IPR050486">
    <property type="entry name" value="Mannose-1P_guanyltransferase"/>
</dbReference>
<dbReference type="Proteomes" id="UP000178602">
    <property type="component" value="Unassembled WGS sequence"/>
</dbReference>
<dbReference type="SUPFAM" id="SSF53448">
    <property type="entry name" value="Nucleotide-diphospho-sugar transferases"/>
    <property type="match status" value="1"/>
</dbReference>
<accession>A0A1F4T5P2</accession>
<protein>
    <recommendedName>
        <fullName evidence="1">Nucleotidyl transferase domain-containing protein</fullName>
    </recommendedName>
</protein>
<sequence length="234" mass="25910">MIKQAVIMAGGEGVRLRPLTYAIPKPLLPLRDYTVIEYIIRGLAEQGIKEVFILVYYQHEKFQVCLDYQKKYGVKIKLVKEDAKSGTIGGIHKIKTDLSGSFLVINADIINRVDVAALAAGHEQAGAALTLGVKDYAMQVPYGVVESGPKGEFIGVKEKPVENYLISAGINVLSPIVFKHINGQRIDFPEVIKLLTGDGEKVITHKIQGFWFDIGRAEDYEKAIELLEKIENGK</sequence>
<evidence type="ECO:0000313" key="2">
    <source>
        <dbReference type="EMBL" id="OGC27860.1"/>
    </source>
</evidence>
<reference evidence="2 3" key="1">
    <citation type="journal article" date="2016" name="Nat. Commun.">
        <title>Thousands of microbial genomes shed light on interconnected biogeochemical processes in an aquifer system.</title>
        <authorList>
            <person name="Anantharaman K."/>
            <person name="Brown C.T."/>
            <person name="Hug L.A."/>
            <person name="Sharon I."/>
            <person name="Castelle C.J."/>
            <person name="Probst A.J."/>
            <person name="Thomas B.C."/>
            <person name="Singh A."/>
            <person name="Wilkins M.J."/>
            <person name="Karaoz U."/>
            <person name="Brodie E.L."/>
            <person name="Williams K.H."/>
            <person name="Hubbard S.S."/>
            <person name="Banfield J.F."/>
        </authorList>
    </citation>
    <scope>NUCLEOTIDE SEQUENCE [LARGE SCALE GENOMIC DNA]</scope>
</reference>
<organism evidence="2 3">
    <name type="scientific">candidate division WOR-1 bacterium RIFOXYC12_FULL_54_18</name>
    <dbReference type="NCBI Taxonomy" id="1802584"/>
    <lineage>
        <taxon>Bacteria</taxon>
        <taxon>Bacillati</taxon>
        <taxon>Saganbacteria</taxon>
    </lineage>
</organism>
<feature type="domain" description="Nucleotidyl transferase" evidence="1">
    <location>
        <begin position="5"/>
        <end position="228"/>
    </location>
</feature>
<gene>
    <name evidence="2" type="ORF">A3K49_02495</name>
</gene>
<dbReference type="PANTHER" id="PTHR22572">
    <property type="entry name" value="SUGAR-1-PHOSPHATE GUANYL TRANSFERASE"/>
    <property type="match status" value="1"/>
</dbReference>
<evidence type="ECO:0000259" key="1">
    <source>
        <dbReference type="Pfam" id="PF00483"/>
    </source>
</evidence>
<dbReference type="AlphaFoldDB" id="A0A1F4T5P2"/>
<proteinExistence type="predicted"/>
<dbReference type="InterPro" id="IPR029044">
    <property type="entry name" value="Nucleotide-diphossugar_trans"/>
</dbReference>
<comment type="caution">
    <text evidence="2">The sequence shown here is derived from an EMBL/GenBank/DDBJ whole genome shotgun (WGS) entry which is preliminary data.</text>
</comment>
<dbReference type="EMBL" id="MEUG01000001">
    <property type="protein sequence ID" value="OGC27860.1"/>
    <property type="molecule type" value="Genomic_DNA"/>
</dbReference>
<evidence type="ECO:0000313" key="3">
    <source>
        <dbReference type="Proteomes" id="UP000178602"/>
    </source>
</evidence>
<name>A0A1F4T5P2_UNCSA</name>
<dbReference type="Pfam" id="PF00483">
    <property type="entry name" value="NTP_transferase"/>
    <property type="match status" value="1"/>
</dbReference>